<gene>
    <name evidence="1" type="ORF">SPARVUS_LOCUS14263034</name>
</gene>
<protein>
    <submittedName>
        <fullName evidence="1">Uncharacterized protein</fullName>
    </submittedName>
</protein>
<evidence type="ECO:0000313" key="1">
    <source>
        <dbReference type="EMBL" id="CAI9609537.1"/>
    </source>
</evidence>
<reference evidence="1" key="1">
    <citation type="submission" date="2023-05" db="EMBL/GenBank/DDBJ databases">
        <authorList>
            <person name="Stuckert A."/>
        </authorList>
    </citation>
    <scope>NUCLEOTIDE SEQUENCE</scope>
</reference>
<keyword evidence="2" id="KW-1185">Reference proteome</keyword>
<comment type="caution">
    <text evidence="1">The sequence shown here is derived from an EMBL/GenBank/DDBJ whole genome shotgun (WGS) entry which is preliminary data.</text>
</comment>
<name>A0ABN9GJC3_9NEOB</name>
<proteinExistence type="predicted"/>
<accession>A0ABN9GJC3</accession>
<organism evidence="1 2">
    <name type="scientific">Staurois parvus</name>
    <dbReference type="NCBI Taxonomy" id="386267"/>
    <lineage>
        <taxon>Eukaryota</taxon>
        <taxon>Metazoa</taxon>
        <taxon>Chordata</taxon>
        <taxon>Craniata</taxon>
        <taxon>Vertebrata</taxon>
        <taxon>Euteleostomi</taxon>
        <taxon>Amphibia</taxon>
        <taxon>Batrachia</taxon>
        <taxon>Anura</taxon>
        <taxon>Neobatrachia</taxon>
        <taxon>Ranoidea</taxon>
        <taxon>Ranidae</taxon>
        <taxon>Staurois</taxon>
    </lineage>
</organism>
<dbReference type="EMBL" id="CATNWA010018790">
    <property type="protein sequence ID" value="CAI9609537.1"/>
    <property type="molecule type" value="Genomic_DNA"/>
</dbReference>
<dbReference type="Proteomes" id="UP001162483">
    <property type="component" value="Unassembled WGS sequence"/>
</dbReference>
<sequence length="63" mass="7291">MTERGQCMLKRTVWRRCQLSAELIAKDLQTSCCLFHRASWNGFPWPSSCNQALHHQVECKAVV</sequence>
<evidence type="ECO:0000313" key="2">
    <source>
        <dbReference type="Proteomes" id="UP001162483"/>
    </source>
</evidence>